<protein>
    <submittedName>
        <fullName evidence="1">Uncharacterized protein</fullName>
    </submittedName>
</protein>
<dbReference type="Proteomes" id="UP000187203">
    <property type="component" value="Unassembled WGS sequence"/>
</dbReference>
<accession>A0A1R3HJI2</accession>
<comment type="caution">
    <text evidence="1">The sequence shown here is derived from an EMBL/GenBank/DDBJ whole genome shotgun (WGS) entry which is preliminary data.</text>
</comment>
<dbReference type="AlphaFoldDB" id="A0A1R3HJI2"/>
<name>A0A1R3HJI2_9ROSI</name>
<gene>
    <name evidence="1" type="ORF">COLO4_28585</name>
</gene>
<evidence type="ECO:0000313" key="2">
    <source>
        <dbReference type="Proteomes" id="UP000187203"/>
    </source>
</evidence>
<proteinExistence type="predicted"/>
<reference evidence="2" key="1">
    <citation type="submission" date="2013-09" db="EMBL/GenBank/DDBJ databases">
        <title>Corchorus olitorius genome sequencing.</title>
        <authorList>
            <person name="Alam M."/>
            <person name="Haque M.S."/>
            <person name="Islam M.S."/>
            <person name="Emdad E.M."/>
            <person name="Islam M.M."/>
            <person name="Ahmed B."/>
            <person name="Halim A."/>
            <person name="Hossen Q.M.M."/>
            <person name="Hossain M.Z."/>
            <person name="Ahmed R."/>
            <person name="Khan M.M."/>
            <person name="Islam R."/>
            <person name="Rashid M.M."/>
            <person name="Khan S.A."/>
            <person name="Rahman M.S."/>
            <person name="Alam M."/>
            <person name="Yahiya A.S."/>
            <person name="Khan M.S."/>
            <person name="Azam M.S."/>
            <person name="Haque T."/>
            <person name="Lashkar M.Z.H."/>
            <person name="Akhand A.I."/>
            <person name="Morshed G."/>
            <person name="Roy S."/>
            <person name="Uddin K.S."/>
            <person name="Rabeya T."/>
            <person name="Hossain A.S."/>
            <person name="Chowdhury A."/>
            <person name="Snigdha A.R."/>
            <person name="Mortoza M.S."/>
            <person name="Matin S.A."/>
            <person name="Hoque S.M.E."/>
            <person name="Islam M.K."/>
            <person name="Roy D.K."/>
            <person name="Haider R."/>
            <person name="Moosa M.M."/>
            <person name="Elias S.M."/>
            <person name="Hasan A.M."/>
            <person name="Jahan S."/>
            <person name="Shafiuddin M."/>
            <person name="Mahmood N."/>
            <person name="Shommy N.S."/>
        </authorList>
    </citation>
    <scope>NUCLEOTIDE SEQUENCE [LARGE SCALE GENOMIC DNA]</scope>
    <source>
        <strain evidence="2">cv. O-4</strain>
    </source>
</reference>
<sequence length="187" mass="21329">MVSYGALSLRQVKCLVVDCLGGLRLARRLDLRNRNISSWKQMLIPFLKESSFSSDYPGLIKDLSSSSPPSSIRERNRLVPRPSNLEFEDVLQHPSLMQGLVNSLGVMKSLRLSRFCCLLHKTSGELSRFTKKCLYNLVVAMHKGLLRDSEAARSLAMFRAWDRLQYLITLSERLAGTYQNLRSNIKH</sequence>
<organism evidence="1 2">
    <name type="scientific">Corchorus olitorius</name>
    <dbReference type="NCBI Taxonomy" id="93759"/>
    <lineage>
        <taxon>Eukaryota</taxon>
        <taxon>Viridiplantae</taxon>
        <taxon>Streptophyta</taxon>
        <taxon>Embryophyta</taxon>
        <taxon>Tracheophyta</taxon>
        <taxon>Spermatophyta</taxon>
        <taxon>Magnoliopsida</taxon>
        <taxon>eudicotyledons</taxon>
        <taxon>Gunneridae</taxon>
        <taxon>Pentapetalae</taxon>
        <taxon>rosids</taxon>
        <taxon>malvids</taxon>
        <taxon>Malvales</taxon>
        <taxon>Malvaceae</taxon>
        <taxon>Grewioideae</taxon>
        <taxon>Apeibeae</taxon>
        <taxon>Corchorus</taxon>
    </lineage>
</organism>
<evidence type="ECO:0000313" key="1">
    <source>
        <dbReference type="EMBL" id="OMO70475.1"/>
    </source>
</evidence>
<dbReference type="EMBL" id="AWUE01019989">
    <property type="protein sequence ID" value="OMO70475.1"/>
    <property type="molecule type" value="Genomic_DNA"/>
</dbReference>
<keyword evidence="2" id="KW-1185">Reference proteome</keyword>